<keyword evidence="3" id="KW-1185">Reference proteome</keyword>
<dbReference type="AlphaFoldDB" id="A0A6A5TFH0"/>
<dbReference type="Proteomes" id="UP000800038">
    <property type="component" value="Unassembled WGS sequence"/>
</dbReference>
<dbReference type="Pfam" id="PF00294">
    <property type="entry name" value="PfkB"/>
    <property type="match status" value="1"/>
</dbReference>
<dbReference type="OrthoDB" id="497927at2759"/>
<dbReference type="PANTHER" id="PTHR47098:SF1">
    <property type="entry name" value="PFKB FAMILY CARBOHYDRATE KINASE SUPERFAMILY (AFU_ORTHOLOGUE AFUA_4G09500)"/>
    <property type="match status" value="1"/>
</dbReference>
<reference evidence="2" key="1">
    <citation type="journal article" date="2020" name="Stud. Mycol.">
        <title>101 Dothideomycetes genomes: a test case for predicting lifestyles and emergence of pathogens.</title>
        <authorList>
            <person name="Haridas S."/>
            <person name="Albert R."/>
            <person name="Binder M."/>
            <person name="Bloem J."/>
            <person name="Labutti K."/>
            <person name="Salamov A."/>
            <person name="Andreopoulos B."/>
            <person name="Baker S."/>
            <person name="Barry K."/>
            <person name="Bills G."/>
            <person name="Bluhm B."/>
            <person name="Cannon C."/>
            <person name="Castanera R."/>
            <person name="Culley D."/>
            <person name="Daum C."/>
            <person name="Ezra D."/>
            <person name="Gonzalez J."/>
            <person name="Henrissat B."/>
            <person name="Kuo A."/>
            <person name="Liang C."/>
            <person name="Lipzen A."/>
            <person name="Lutzoni F."/>
            <person name="Magnuson J."/>
            <person name="Mondo S."/>
            <person name="Nolan M."/>
            <person name="Ohm R."/>
            <person name="Pangilinan J."/>
            <person name="Park H.-J."/>
            <person name="Ramirez L."/>
            <person name="Alfaro M."/>
            <person name="Sun H."/>
            <person name="Tritt A."/>
            <person name="Yoshinaga Y."/>
            <person name="Zwiers L.-H."/>
            <person name="Turgeon B."/>
            <person name="Goodwin S."/>
            <person name="Spatafora J."/>
            <person name="Crous P."/>
            <person name="Grigoriev I."/>
        </authorList>
    </citation>
    <scope>NUCLEOTIDE SEQUENCE</scope>
    <source>
        <strain evidence="2">CBS 161.51</strain>
    </source>
</reference>
<gene>
    <name evidence="2" type="ORF">EJ02DRAFT_471961</name>
</gene>
<evidence type="ECO:0000313" key="3">
    <source>
        <dbReference type="Proteomes" id="UP000800038"/>
    </source>
</evidence>
<dbReference type="InterPro" id="IPR029056">
    <property type="entry name" value="Ribokinase-like"/>
</dbReference>
<dbReference type="Gene3D" id="3.40.1190.20">
    <property type="match status" value="1"/>
</dbReference>
<dbReference type="InterPro" id="IPR011611">
    <property type="entry name" value="PfkB_dom"/>
</dbReference>
<name>A0A6A5TFH0_9PLEO</name>
<dbReference type="EMBL" id="ML975997">
    <property type="protein sequence ID" value="KAF1947637.1"/>
    <property type="molecule type" value="Genomic_DNA"/>
</dbReference>
<organism evidence="2 3">
    <name type="scientific">Clathrospora elynae</name>
    <dbReference type="NCBI Taxonomy" id="706981"/>
    <lineage>
        <taxon>Eukaryota</taxon>
        <taxon>Fungi</taxon>
        <taxon>Dikarya</taxon>
        <taxon>Ascomycota</taxon>
        <taxon>Pezizomycotina</taxon>
        <taxon>Dothideomycetes</taxon>
        <taxon>Pleosporomycetidae</taxon>
        <taxon>Pleosporales</taxon>
        <taxon>Diademaceae</taxon>
        <taxon>Clathrospora</taxon>
    </lineage>
</organism>
<proteinExistence type="predicted"/>
<accession>A0A6A5TFH0</accession>
<evidence type="ECO:0000259" key="1">
    <source>
        <dbReference type="Pfam" id="PF00294"/>
    </source>
</evidence>
<dbReference type="SUPFAM" id="SSF53613">
    <property type="entry name" value="Ribokinase-like"/>
    <property type="match status" value="1"/>
</dbReference>
<keyword evidence="2" id="KW-0808">Transferase</keyword>
<keyword evidence="2" id="KW-0418">Kinase</keyword>
<feature type="domain" description="Carbohydrate kinase PfkB" evidence="1">
    <location>
        <begin position="126"/>
        <end position="285"/>
    </location>
</feature>
<dbReference type="GO" id="GO:0016301">
    <property type="term" value="F:kinase activity"/>
    <property type="evidence" value="ECO:0007669"/>
    <property type="project" value="UniProtKB-KW"/>
</dbReference>
<protein>
    <submittedName>
        <fullName evidence="2">Putative PfkB family kinase</fullName>
    </submittedName>
</protein>
<sequence length="315" mass="35035">MEASVDFVSLGMAIMDEIRSPSQPPHLDVLGGSGIYSTLGYRLFASRTATSRVGCLVLLEAWNTNLVIKVDEERLSTRGLLEYEDDTFGPKKFQYKTPPLKTWPAHLINTPLLGAKAFHFFATAEEVTKQHGLKERPLIVWEPFPTACAVQNRQAFMKACKYVDLFSPNHLELSAPFENTPSKAFQPEKLEIYASEFSEAMGRTGNGIVIVRAGEHGSLTVQAPDTKTWLPPYYSKGAKEIADPTGAGNTFLGGFIRGWNDTYDTAEASIYGNVAASFAIEQIGLPSLKHEDQKELWNGVDVMGRHSEYKNRPRW</sequence>
<dbReference type="PANTHER" id="PTHR47098">
    <property type="entry name" value="PROTEIN MAK32"/>
    <property type="match status" value="1"/>
</dbReference>
<evidence type="ECO:0000313" key="2">
    <source>
        <dbReference type="EMBL" id="KAF1947637.1"/>
    </source>
</evidence>